<gene>
    <name evidence="1" type="ORF">HDIA_4190</name>
</gene>
<dbReference type="Proteomes" id="UP000223606">
    <property type="component" value="Chromosome 1"/>
</dbReference>
<dbReference type="KEGG" id="hdi:HDIA_4190"/>
<sequence>MSHSANPRSRSWVAILAAYLLVVQAMFAGVAAGAYANTLMPDRTPARAYCAPSGDIAPGGNHDKSQAHSGKNCWTAGCQALVSGEPAPAHF</sequence>
<name>A0A2C9DDA4_9HYPH</name>
<dbReference type="EMBL" id="LT960614">
    <property type="protein sequence ID" value="SON57731.1"/>
    <property type="molecule type" value="Genomic_DNA"/>
</dbReference>
<evidence type="ECO:0000313" key="1">
    <source>
        <dbReference type="EMBL" id="SON57731.1"/>
    </source>
</evidence>
<organism evidence="1 2">
    <name type="scientific">Hartmannibacter diazotrophicus</name>
    <dbReference type="NCBI Taxonomy" id="1482074"/>
    <lineage>
        <taxon>Bacteria</taxon>
        <taxon>Pseudomonadati</taxon>
        <taxon>Pseudomonadota</taxon>
        <taxon>Alphaproteobacteria</taxon>
        <taxon>Hyphomicrobiales</taxon>
        <taxon>Pleomorphomonadaceae</taxon>
        <taxon>Hartmannibacter</taxon>
    </lineage>
</organism>
<protein>
    <submittedName>
        <fullName evidence="1">Uncharacterized protein</fullName>
    </submittedName>
</protein>
<reference evidence="2" key="1">
    <citation type="submission" date="2017-09" db="EMBL/GenBank/DDBJ databases">
        <title>Genome sequence of Nannocystis excedens DSM 71.</title>
        <authorList>
            <person name="Blom J."/>
        </authorList>
    </citation>
    <scope>NUCLEOTIDE SEQUENCE [LARGE SCALE GENOMIC DNA]</scope>
    <source>
        <strain evidence="2">type strain: E19</strain>
    </source>
</reference>
<accession>A0A2C9DDA4</accession>
<evidence type="ECO:0000313" key="2">
    <source>
        <dbReference type="Proteomes" id="UP000223606"/>
    </source>
</evidence>
<keyword evidence="2" id="KW-1185">Reference proteome</keyword>
<dbReference type="AlphaFoldDB" id="A0A2C9DDA4"/>
<proteinExistence type="predicted"/>